<evidence type="ECO:0000256" key="1">
    <source>
        <dbReference type="ARBA" id="ARBA00004196"/>
    </source>
</evidence>
<keyword evidence="3" id="KW-0813">Transport</keyword>
<dbReference type="CDD" id="cd08504">
    <property type="entry name" value="PBP2_OppA"/>
    <property type="match status" value="1"/>
</dbReference>
<dbReference type="Proteomes" id="UP000244197">
    <property type="component" value="Unassembled WGS sequence"/>
</dbReference>
<feature type="domain" description="Solute-binding protein family 5" evidence="6">
    <location>
        <begin position="89"/>
        <end position="467"/>
    </location>
</feature>
<gene>
    <name evidence="7" type="ORF">CWO07_25030</name>
</gene>
<sequence length="545" mass="60667">MTSHKFNPNKLLAKSTLFATLAVAIVTSAAVAKPYPVGTKLAEVQEISLNNGGEVTSIDPAKQAAEPAFNLGRDLFEGLTVQDKQGRTIPGIAESWQANDNNTVYTFKLRESRWSNGEPLTAKDFVYSWQRLINPETASPYAWFAAIPSIKNSAEIMAGKAAPDTLGIRAVDDLTFEVTLAKPVPFFIKLLSHPVLAPVHQATVEAHASEWTQPQYIVTNGAFIVSDWKINEKMVMVKNPNYWDEDNVVMEKITWLPIGDANVSLNRYLAGEIDQALFIPSAQKSRLLKKHPEQVADTSASLGSTFYYLNTAKGPTKDVRVRKALSYAIDRNIMTKAIAKNGGIPMYTLVPPQTDGFKTHTPEFATWTQKQRNEKAKQLIADAGYGKANPLKLTFTVPTFSKDVKMATALVGMWKSILGAQVEITQLEPKVFYALKDPGNISRGGWTADYNEASTWLDIFVSTGEYNDSLYSNPKYDRLMSQSKGQSDPSQEYVNAEQLLIEDMAIIPMYRNGNDQYLIKPYIGGYERTNPESSYYRKNVYVKAH</sequence>
<comment type="subcellular location">
    <subcellularLocation>
        <location evidence="1">Cell envelope</location>
    </subcellularLocation>
</comment>
<accession>A0A2T5EG34</accession>
<feature type="signal peptide" evidence="5">
    <location>
        <begin position="1"/>
        <end position="32"/>
    </location>
</feature>
<keyword evidence="4 5" id="KW-0732">Signal</keyword>
<dbReference type="InterPro" id="IPR000914">
    <property type="entry name" value="SBP_5_dom"/>
</dbReference>
<dbReference type="PIRSF" id="PIRSF002741">
    <property type="entry name" value="MppA"/>
    <property type="match status" value="1"/>
</dbReference>
<feature type="chain" id="PRO_5015432855" evidence="5">
    <location>
        <begin position="33"/>
        <end position="545"/>
    </location>
</feature>
<evidence type="ECO:0000256" key="5">
    <source>
        <dbReference type="SAM" id="SignalP"/>
    </source>
</evidence>
<dbReference type="GO" id="GO:0015833">
    <property type="term" value="P:peptide transport"/>
    <property type="evidence" value="ECO:0007669"/>
    <property type="project" value="TreeGrafter"/>
</dbReference>
<dbReference type="InterPro" id="IPR039424">
    <property type="entry name" value="SBP_5"/>
</dbReference>
<dbReference type="Gene3D" id="3.10.105.10">
    <property type="entry name" value="Dipeptide-binding Protein, Domain 3"/>
    <property type="match status" value="1"/>
</dbReference>
<dbReference type="InterPro" id="IPR030678">
    <property type="entry name" value="Peptide/Ni-bd"/>
</dbReference>
<comment type="caution">
    <text evidence="7">The sequence shown here is derived from an EMBL/GenBank/DDBJ whole genome shotgun (WGS) entry which is preliminary data.</text>
</comment>
<name>A0A2T5EG34_VIBSP</name>
<evidence type="ECO:0000259" key="6">
    <source>
        <dbReference type="Pfam" id="PF00496"/>
    </source>
</evidence>
<evidence type="ECO:0000256" key="4">
    <source>
        <dbReference type="ARBA" id="ARBA00022729"/>
    </source>
</evidence>
<dbReference type="PANTHER" id="PTHR30290:SF10">
    <property type="entry name" value="PERIPLASMIC OLIGOPEPTIDE-BINDING PROTEIN-RELATED"/>
    <property type="match status" value="1"/>
</dbReference>
<dbReference type="Gene3D" id="3.90.76.10">
    <property type="entry name" value="Dipeptide-binding Protein, Domain 1"/>
    <property type="match status" value="1"/>
</dbReference>
<evidence type="ECO:0000313" key="8">
    <source>
        <dbReference type="Proteomes" id="UP000244197"/>
    </source>
</evidence>
<dbReference type="GO" id="GO:0043190">
    <property type="term" value="C:ATP-binding cassette (ABC) transporter complex"/>
    <property type="evidence" value="ECO:0007669"/>
    <property type="project" value="InterPro"/>
</dbReference>
<dbReference type="GO" id="GO:0030288">
    <property type="term" value="C:outer membrane-bounded periplasmic space"/>
    <property type="evidence" value="ECO:0007669"/>
    <property type="project" value="TreeGrafter"/>
</dbReference>
<dbReference type="AlphaFoldDB" id="A0A2T5EG34"/>
<evidence type="ECO:0000256" key="2">
    <source>
        <dbReference type="ARBA" id="ARBA00005695"/>
    </source>
</evidence>
<dbReference type="SUPFAM" id="SSF53850">
    <property type="entry name" value="Periplasmic binding protein-like II"/>
    <property type="match status" value="1"/>
</dbReference>
<protein>
    <submittedName>
        <fullName evidence="7">Peptide ABC transporter substrate-binding protein</fullName>
    </submittedName>
</protein>
<dbReference type="EMBL" id="PIFK01000100">
    <property type="protein sequence ID" value="PTP18424.1"/>
    <property type="molecule type" value="Genomic_DNA"/>
</dbReference>
<dbReference type="PANTHER" id="PTHR30290">
    <property type="entry name" value="PERIPLASMIC BINDING COMPONENT OF ABC TRANSPORTER"/>
    <property type="match status" value="1"/>
</dbReference>
<dbReference type="FunFam" id="3.90.76.10:FF:000001">
    <property type="entry name" value="Oligopeptide ABC transporter substrate-binding protein"/>
    <property type="match status" value="1"/>
</dbReference>
<dbReference type="Gene3D" id="3.40.190.10">
    <property type="entry name" value="Periplasmic binding protein-like II"/>
    <property type="match status" value="1"/>
</dbReference>
<reference evidence="7 8" key="1">
    <citation type="submission" date="2017-11" db="EMBL/GenBank/DDBJ databases">
        <title>Population delineation of vibrios coincides with oyster pathogenicity.</title>
        <authorList>
            <person name="Bruto M."/>
            <person name="Labreuche Y."/>
            <person name="James A."/>
            <person name="Piel D."/>
            <person name="Chenivesse S."/>
            <person name="Petton B."/>
            <person name="Polz M.F."/>
            <person name="Le Roux F."/>
        </authorList>
    </citation>
    <scope>NUCLEOTIDE SEQUENCE [LARGE SCALE GENOMIC DNA]</scope>
    <source>
        <strain evidence="7 8">FF_144</strain>
    </source>
</reference>
<dbReference type="RefSeq" id="WP_108188446.1">
    <property type="nucleotide sequence ID" value="NZ_PIFK01000100.1"/>
</dbReference>
<proteinExistence type="inferred from homology"/>
<dbReference type="Pfam" id="PF00496">
    <property type="entry name" value="SBP_bac_5"/>
    <property type="match status" value="1"/>
</dbReference>
<comment type="similarity">
    <text evidence="2">Belongs to the bacterial solute-binding protein 5 family.</text>
</comment>
<organism evidence="7 8">
    <name type="scientific">Vibrio splendidus</name>
    <dbReference type="NCBI Taxonomy" id="29497"/>
    <lineage>
        <taxon>Bacteria</taxon>
        <taxon>Pseudomonadati</taxon>
        <taxon>Pseudomonadota</taxon>
        <taxon>Gammaproteobacteria</taxon>
        <taxon>Vibrionales</taxon>
        <taxon>Vibrionaceae</taxon>
        <taxon>Vibrio</taxon>
    </lineage>
</organism>
<evidence type="ECO:0000313" key="7">
    <source>
        <dbReference type="EMBL" id="PTP18424.1"/>
    </source>
</evidence>
<dbReference type="GO" id="GO:1904680">
    <property type="term" value="F:peptide transmembrane transporter activity"/>
    <property type="evidence" value="ECO:0007669"/>
    <property type="project" value="TreeGrafter"/>
</dbReference>
<evidence type="ECO:0000256" key="3">
    <source>
        <dbReference type="ARBA" id="ARBA00022448"/>
    </source>
</evidence>